<name>A0A0F9PNH4_9ZZZZ</name>
<evidence type="ECO:0000313" key="1">
    <source>
        <dbReference type="EMBL" id="KKN31739.1"/>
    </source>
</evidence>
<protein>
    <submittedName>
        <fullName evidence="1">Uncharacterized protein</fullName>
    </submittedName>
</protein>
<accession>A0A0F9PNH4</accession>
<gene>
    <name evidence="1" type="ORF">LCGC14_0821010</name>
</gene>
<reference evidence="1" key="1">
    <citation type="journal article" date="2015" name="Nature">
        <title>Complex archaea that bridge the gap between prokaryotes and eukaryotes.</title>
        <authorList>
            <person name="Spang A."/>
            <person name="Saw J.H."/>
            <person name="Jorgensen S.L."/>
            <person name="Zaremba-Niedzwiedzka K."/>
            <person name="Martijn J."/>
            <person name="Lind A.E."/>
            <person name="van Eijk R."/>
            <person name="Schleper C."/>
            <person name="Guy L."/>
            <person name="Ettema T.J."/>
        </authorList>
    </citation>
    <scope>NUCLEOTIDE SEQUENCE</scope>
</reference>
<comment type="caution">
    <text evidence="1">The sequence shown here is derived from an EMBL/GenBank/DDBJ whole genome shotgun (WGS) entry which is preliminary data.</text>
</comment>
<dbReference type="EMBL" id="LAZR01002306">
    <property type="protein sequence ID" value="KKN31739.1"/>
    <property type="molecule type" value="Genomic_DNA"/>
</dbReference>
<dbReference type="AlphaFoldDB" id="A0A0F9PNH4"/>
<proteinExistence type="predicted"/>
<sequence length="176" mass="21403">MPKHKKTGWYEHFSVLIFAQGTWKEKDRERVKKPIREKHDDTSENPYPFFSKLTLRRDPPEFADCPLCHRLYEMFKEFTGPNDFILYQGHHYLIMEEDMEDMEELVNIILSNDKVKKIFILYIKGFSSIKTTEIHSMKLDDLKRKLRFQKYNYKDFLKILSNNTFEDQVVYQVLKY</sequence>
<organism evidence="1">
    <name type="scientific">marine sediment metagenome</name>
    <dbReference type="NCBI Taxonomy" id="412755"/>
    <lineage>
        <taxon>unclassified sequences</taxon>
        <taxon>metagenomes</taxon>
        <taxon>ecological metagenomes</taxon>
    </lineage>
</organism>